<dbReference type="AlphaFoldDB" id="A0A4Y2EXM8"/>
<dbReference type="OrthoDB" id="6419105at2759"/>
<name>A0A4Y2EXM8_ARAVE</name>
<accession>A0A4Y2EXM8</accession>
<gene>
    <name evidence="1" type="ORF">AVEN_210435_1</name>
</gene>
<reference evidence="1 2" key="1">
    <citation type="journal article" date="2019" name="Sci. Rep.">
        <title>Orb-weaving spider Araneus ventricosus genome elucidates the spidroin gene catalogue.</title>
        <authorList>
            <person name="Kono N."/>
            <person name="Nakamura H."/>
            <person name="Ohtoshi R."/>
            <person name="Moran D.A.P."/>
            <person name="Shinohara A."/>
            <person name="Yoshida Y."/>
            <person name="Fujiwara M."/>
            <person name="Mori M."/>
            <person name="Tomita M."/>
            <person name="Arakawa K."/>
        </authorList>
    </citation>
    <scope>NUCLEOTIDE SEQUENCE [LARGE SCALE GENOMIC DNA]</scope>
</reference>
<comment type="caution">
    <text evidence="1">The sequence shown here is derived from an EMBL/GenBank/DDBJ whole genome shotgun (WGS) entry which is preliminary data.</text>
</comment>
<dbReference type="Proteomes" id="UP000499080">
    <property type="component" value="Unassembled WGS sequence"/>
</dbReference>
<protein>
    <submittedName>
        <fullName evidence="1">Uncharacterized protein</fullName>
    </submittedName>
</protein>
<proteinExistence type="predicted"/>
<sequence>MTRLKNGLRWAAEQLPPQNDYRMVRDVLLKSKPILGKCGIEKLSSSELANVIAQYNNLLTPEECTAFFVNANSPGAMPLPAWCKPDE</sequence>
<organism evidence="1 2">
    <name type="scientific">Araneus ventricosus</name>
    <name type="common">Orbweaver spider</name>
    <name type="synonym">Epeira ventricosa</name>
    <dbReference type="NCBI Taxonomy" id="182803"/>
    <lineage>
        <taxon>Eukaryota</taxon>
        <taxon>Metazoa</taxon>
        <taxon>Ecdysozoa</taxon>
        <taxon>Arthropoda</taxon>
        <taxon>Chelicerata</taxon>
        <taxon>Arachnida</taxon>
        <taxon>Araneae</taxon>
        <taxon>Araneomorphae</taxon>
        <taxon>Entelegynae</taxon>
        <taxon>Araneoidea</taxon>
        <taxon>Araneidae</taxon>
        <taxon>Araneus</taxon>
    </lineage>
</organism>
<evidence type="ECO:0000313" key="1">
    <source>
        <dbReference type="EMBL" id="GBM33039.1"/>
    </source>
</evidence>
<dbReference type="EMBL" id="BGPR01093985">
    <property type="protein sequence ID" value="GBM33039.1"/>
    <property type="molecule type" value="Genomic_DNA"/>
</dbReference>
<keyword evidence="2" id="KW-1185">Reference proteome</keyword>
<evidence type="ECO:0000313" key="2">
    <source>
        <dbReference type="Proteomes" id="UP000499080"/>
    </source>
</evidence>